<feature type="region of interest" description="Disordered" evidence="1">
    <location>
        <begin position="44"/>
        <end position="71"/>
    </location>
</feature>
<dbReference type="EMBL" id="JAAAIP010001594">
    <property type="protein sequence ID" value="KAG0305390.1"/>
    <property type="molecule type" value="Genomic_DNA"/>
</dbReference>
<proteinExistence type="predicted"/>
<keyword evidence="3" id="KW-1185">Reference proteome</keyword>
<feature type="compositionally biased region" description="Low complexity" evidence="1">
    <location>
        <begin position="46"/>
        <end position="59"/>
    </location>
</feature>
<evidence type="ECO:0000313" key="3">
    <source>
        <dbReference type="Proteomes" id="UP000738325"/>
    </source>
</evidence>
<dbReference type="OrthoDB" id="2415394at2759"/>
<evidence type="ECO:0000313" key="2">
    <source>
        <dbReference type="EMBL" id="KAG0305390.1"/>
    </source>
</evidence>
<sequence length="96" mass="10508">MEATTEVEFRSNRLKQNQTTTPKNNLSPKPPTSITMTLFKSFKNQSASATASPAATPRTSMHEERPAAATKMTQEQALEILNKISMPNAALGAFIR</sequence>
<accession>A0A9P6QWY6</accession>
<evidence type="ECO:0000256" key="1">
    <source>
        <dbReference type="SAM" id="MobiDB-lite"/>
    </source>
</evidence>
<organism evidence="2 3">
    <name type="scientific">Dissophora globulifera</name>
    <dbReference type="NCBI Taxonomy" id="979702"/>
    <lineage>
        <taxon>Eukaryota</taxon>
        <taxon>Fungi</taxon>
        <taxon>Fungi incertae sedis</taxon>
        <taxon>Mucoromycota</taxon>
        <taxon>Mortierellomycotina</taxon>
        <taxon>Mortierellomycetes</taxon>
        <taxon>Mortierellales</taxon>
        <taxon>Mortierellaceae</taxon>
        <taxon>Dissophora</taxon>
    </lineage>
</organism>
<reference evidence="2" key="1">
    <citation type="journal article" date="2020" name="Fungal Divers.">
        <title>Resolving the Mortierellaceae phylogeny through synthesis of multi-gene phylogenetics and phylogenomics.</title>
        <authorList>
            <person name="Vandepol N."/>
            <person name="Liber J."/>
            <person name="Desiro A."/>
            <person name="Na H."/>
            <person name="Kennedy M."/>
            <person name="Barry K."/>
            <person name="Grigoriev I.V."/>
            <person name="Miller A.N."/>
            <person name="O'Donnell K."/>
            <person name="Stajich J.E."/>
            <person name="Bonito G."/>
        </authorList>
    </citation>
    <scope>NUCLEOTIDE SEQUENCE</scope>
    <source>
        <strain evidence="2">REB-010B</strain>
    </source>
</reference>
<comment type="caution">
    <text evidence="2">The sequence shown here is derived from an EMBL/GenBank/DDBJ whole genome shotgun (WGS) entry which is preliminary data.</text>
</comment>
<feature type="region of interest" description="Disordered" evidence="1">
    <location>
        <begin position="1"/>
        <end position="31"/>
    </location>
</feature>
<dbReference type="Proteomes" id="UP000738325">
    <property type="component" value="Unassembled WGS sequence"/>
</dbReference>
<dbReference type="AlphaFoldDB" id="A0A9P6QWY6"/>
<name>A0A9P6QWY6_9FUNG</name>
<feature type="compositionally biased region" description="Polar residues" evidence="1">
    <location>
        <begin position="14"/>
        <end position="31"/>
    </location>
</feature>
<protein>
    <submittedName>
        <fullName evidence="2">Uncharacterized protein</fullName>
    </submittedName>
</protein>
<gene>
    <name evidence="2" type="ORF">BGZ99_002093</name>
</gene>